<reference evidence="2" key="1">
    <citation type="journal article" date="2015" name="Nature">
        <title>Complex archaea that bridge the gap between prokaryotes and eukaryotes.</title>
        <authorList>
            <person name="Spang A."/>
            <person name="Saw J.H."/>
            <person name="Jorgensen S.L."/>
            <person name="Zaremba-Niedzwiedzka K."/>
            <person name="Martijn J."/>
            <person name="Lind A.E."/>
            <person name="van Eijk R."/>
            <person name="Schleper C."/>
            <person name="Guy L."/>
            <person name="Ettema T.J."/>
        </authorList>
    </citation>
    <scope>NUCLEOTIDE SEQUENCE</scope>
</reference>
<comment type="caution">
    <text evidence="2">The sequence shown here is derived from an EMBL/GenBank/DDBJ whole genome shotgun (WGS) entry which is preliminary data.</text>
</comment>
<evidence type="ECO:0000259" key="1">
    <source>
        <dbReference type="Pfam" id="PF12705"/>
    </source>
</evidence>
<dbReference type="AlphaFoldDB" id="A0A0F8YGK1"/>
<feature type="domain" description="PD-(D/E)XK endonuclease-like" evidence="1">
    <location>
        <begin position="10"/>
        <end position="257"/>
    </location>
</feature>
<dbReference type="Pfam" id="PF12705">
    <property type="entry name" value="PDDEXK_1"/>
    <property type="match status" value="1"/>
</dbReference>
<proteinExistence type="predicted"/>
<name>A0A0F8YGK1_9ZZZZ</name>
<dbReference type="Gene3D" id="3.90.320.10">
    <property type="match status" value="1"/>
</dbReference>
<organism evidence="2">
    <name type="scientific">marine sediment metagenome</name>
    <dbReference type="NCBI Taxonomy" id="412755"/>
    <lineage>
        <taxon>unclassified sequences</taxon>
        <taxon>metagenomes</taxon>
        <taxon>ecological metagenomes</taxon>
    </lineage>
</organism>
<accession>A0A0F8YGK1</accession>
<dbReference type="InterPro" id="IPR011604">
    <property type="entry name" value="PDDEXK-like_dom_sf"/>
</dbReference>
<evidence type="ECO:0000313" key="2">
    <source>
        <dbReference type="EMBL" id="KKK72820.1"/>
    </source>
</evidence>
<feature type="non-terminal residue" evidence="2">
    <location>
        <position position="285"/>
    </location>
</feature>
<dbReference type="InterPro" id="IPR038726">
    <property type="entry name" value="PDDEXK_AddAB-type"/>
</dbReference>
<sequence>MTEPERIFDYTAIDTFQTCRRKFYWSMVKDIQLKHKSNTLLFGGAVHECLVTHYTEGNEAAIKRFGLEYKDVEGDDLRTVANGEKLMRVYGEVYKHEPFTLSGKPEIGFVIPLSNCMYGGRIDLPIEWDGMWVMEHKHTASLTPKYFRQFDLCKQVTGYIVGLEEYTGKKCTGCMVNVLQPWKEVKRVTAKTKKPEDHYLRCPVTRSPELKSRWKTNIERIVRDIKWCESNDEWYEAEKKEMCFYYNVDCPYKTLCQYGYDERIIKRDFIIAKWKPYEERRKEVK</sequence>
<gene>
    <name evidence="2" type="ORF">LCGC14_2900060</name>
</gene>
<protein>
    <recommendedName>
        <fullName evidence="1">PD-(D/E)XK endonuclease-like domain-containing protein</fullName>
    </recommendedName>
</protein>
<dbReference type="EMBL" id="LAZR01057068">
    <property type="protein sequence ID" value="KKK72820.1"/>
    <property type="molecule type" value="Genomic_DNA"/>
</dbReference>